<protein>
    <submittedName>
        <fullName evidence="7">Site-specific integrase</fullName>
    </submittedName>
</protein>
<dbReference type="Gene3D" id="1.10.443.10">
    <property type="entry name" value="Intergrase catalytic core"/>
    <property type="match status" value="1"/>
</dbReference>
<dbReference type="Gene3D" id="1.10.150.130">
    <property type="match status" value="1"/>
</dbReference>
<comment type="caution">
    <text evidence="7">The sequence shown here is derived from an EMBL/GenBank/DDBJ whole genome shotgun (WGS) entry which is preliminary data.</text>
</comment>
<keyword evidence="3" id="KW-0233">DNA recombination</keyword>
<dbReference type="RefSeq" id="WP_245655088.1">
    <property type="nucleotide sequence ID" value="NZ_JBEZVI010000002.1"/>
</dbReference>
<dbReference type="InterPro" id="IPR044068">
    <property type="entry name" value="CB"/>
</dbReference>
<feature type="domain" description="Tyr recombinase" evidence="5">
    <location>
        <begin position="181"/>
        <end position="402"/>
    </location>
</feature>
<comment type="similarity">
    <text evidence="1">Belongs to the 'phage' integrase family.</text>
</comment>
<dbReference type="InterPro" id="IPR011010">
    <property type="entry name" value="DNA_brk_join_enz"/>
</dbReference>
<dbReference type="CDD" id="cd01189">
    <property type="entry name" value="INT_ICEBs1_C_like"/>
    <property type="match status" value="1"/>
</dbReference>
<dbReference type="InterPro" id="IPR010998">
    <property type="entry name" value="Integrase_recombinase_N"/>
</dbReference>
<feature type="domain" description="Core-binding (CB)" evidence="6">
    <location>
        <begin position="85"/>
        <end position="164"/>
    </location>
</feature>
<evidence type="ECO:0000256" key="3">
    <source>
        <dbReference type="ARBA" id="ARBA00023172"/>
    </source>
</evidence>
<name>A0ABV2YTA4_9ACTN</name>
<organism evidence="7 8">
    <name type="scientific">Streptomyces catenulae</name>
    <dbReference type="NCBI Taxonomy" id="66875"/>
    <lineage>
        <taxon>Bacteria</taxon>
        <taxon>Bacillati</taxon>
        <taxon>Actinomycetota</taxon>
        <taxon>Actinomycetes</taxon>
        <taxon>Kitasatosporales</taxon>
        <taxon>Streptomycetaceae</taxon>
        <taxon>Streptomyces</taxon>
    </lineage>
</organism>
<dbReference type="InterPro" id="IPR050090">
    <property type="entry name" value="Tyrosine_recombinase_XerCD"/>
</dbReference>
<gene>
    <name evidence="7" type="ORF">AB0E61_02600</name>
</gene>
<evidence type="ECO:0000259" key="5">
    <source>
        <dbReference type="PROSITE" id="PS51898"/>
    </source>
</evidence>
<dbReference type="PROSITE" id="PS51898">
    <property type="entry name" value="TYR_RECOMBINASE"/>
    <property type="match status" value="1"/>
</dbReference>
<evidence type="ECO:0000313" key="8">
    <source>
        <dbReference type="Proteomes" id="UP001550853"/>
    </source>
</evidence>
<dbReference type="InterPro" id="IPR002104">
    <property type="entry name" value="Integrase_catalytic"/>
</dbReference>
<sequence length="427" mass="48478">MPQYGRGPMATVFQRCKTDKNSPLYPCEGVRCGHEWTVRYREPGGRTARQREESFTKKTAADNFASKVENDKSVGTYIDPNAGKITVRAYVEDWLSRRVIGDSTFSNYRGFIDKHLIPRLGRKTMAGVAKRDVEHFRAAISKELAASTVYDRMKMVKHIFWSAKEEKIIQEDPTKEVKNAPGSRAVDEEEIPTLSEVHLLHEHMSPQYKLTIWLQAGAGLRVSEALAFHTGCLRDDVIRVRWQISSKAHREDCKTRLVPLKHREEGEYRDVPAAPFVCDEIDAHTDRWDPIPLTFQNAAGKARQVKVYFAPRERGKGIMPTANTYTYHFKKACRLAGLVDTDGKPKYHPHSLRHFFASTALAAGIPIHEVSRWLGHKSIKTTVDIYGHLVPEAWDRCRAIMQKAMVPVPVEVPSEAPEESSEYIPTA</sequence>
<dbReference type="InterPro" id="IPR013762">
    <property type="entry name" value="Integrase-like_cat_sf"/>
</dbReference>
<keyword evidence="8" id="KW-1185">Reference proteome</keyword>
<evidence type="ECO:0000256" key="2">
    <source>
        <dbReference type="ARBA" id="ARBA00023125"/>
    </source>
</evidence>
<dbReference type="EMBL" id="JBEZVI010000002">
    <property type="protein sequence ID" value="MEU3708975.1"/>
    <property type="molecule type" value="Genomic_DNA"/>
</dbReference>
<evidence type="ECO:0000256" key="1">
    <source>
        <dbReference type="ARBA" id="ARBA00008857"/>
    </source>
</evidence>
<dbReference type="PANTHER" id="PTHR30349:SF64">
    <property type="entry name" value="PROPHAGE INTEGRASE INTD-RELATED"/>
    <property type="match status" value="1"/>
</dbReference>
<dbReference type="PANTHER" id="PTHR30349">
    <property type="entry name" value="PHAGE INTEGRASE-RELATED"/>
    <property type="match status" value="1"/>
</dbReference>
<evidence type="ECO:0000259" key="6">
    <source>
        <dbReference type="PROSITE" id="PS51900"/>
    </source>
</evidence>
<dbReference type="Pfam" id="PF00589">
    <property type="entry name" value="Phage_integrase"/>
    <property type="match status" value="1"/>
</dbReference>
<evidence type="ECO:0000256" key="4">
    <source>
        <dbReference type="PROSITE-ProRule" id="PRU01248"/>
    </source>
</evidence>
<dbReference type="PROSITE" id="PS51900">
    <property type="entry name" value="CB"/>
    <property type="match status" value="1"/>
</dbReference>
<reference evidence="7 8" key="1">
    <citation type="submission" date="2024-06" db="EMBL/GenBank/DDBJ databases">
        <title>The Natural Products Discovery Center: Release of the First 8490 Sequenced Strains for Exploring Actinobacteria Biosynthetic Diversity.</title>
        <authorList>
            <person name="Kalkreuter E."/>
            <person name="Kautsar S.A."/>
            <person name="Yang D."/>
            <person name="Bader C.D."/>
            <person name="Teijaro C.N."/>
            <person name="Fluegel L."/>
            <person name="Davis C.M."/>
            <person name="Simpson J.R."/>
            <person name="Lauterbach L."/>
            <person name="Steele A.D."/>
            <person name="Gui C."/>
            <person name="Meng S."/>
            <person name="Li G."/>
            <person name="Viehrig K."/>
            <person name="Ye F."/>
            <person name="Su P."/>
            <person name="Kiefer A.F."/>
            <person name="Nichols A."/>
            <person name="Cepeda A.J."/>
            <person name="Yan W."/>
            <person name="Fan B."/>
            <person name="Jiang Y."/>
            <person name="Adhikari A."/>
            <person name="Zheng C.-J."/>
            <person name="Schuster L."/>
            <person name="Cowan T.M."/>
            <person name="Smanski M.J."/>
            <person name="Chevrette M.G."/>
            <person name="De Carvalho L.P.S."/>
            <person name="Shen B."/>
        </authorList>
    </citation>
    <scope>NUCLEOTIDE SEQUENCE [LARGE SCALE GENOMIC DNA]</scope>
    <source>
        <strain evidence="7 8">NPDC033039</strain>
    </source>
</reference>
<proteinExistence type="inferred from homology"/>
<dbReference type="Proteomes" id="UP001550853">
    <property type="component" value="Unassembled WGS sequence"/>
</dbReference>
<dbReference type="SUPFAM" id="SSF56349">
    <property type="entry name" value="DNA breaking-rejoining enzymes"/>
    <property type="match status" value="1"/>
</dbReference>
<accession>A0ABV2YTA4</accession>
<keyword evidence="2 4" id="KW-0238">DNA-binding</keyword>
<evidence type="ECO:0000313" key="7">
    <source>
        <dbReference type="EMBL" id="MEU3708975.1"/>
    </source>
</evidence>